<dbReference type="SMART" id="SM01230">
    <property type="entry name" value="Gln-synt_C"/>
    <property type="match status" value="1"/>
</dbReference>
<feature type="domain" description="GS catalytic" evidence="4">
    <location>
        <begin position="32"/>
        <end position="368"/>
    </location>
</feature>
<dbReference type="AlphaFoldDB" id="A0AAE3D2B5"/>
<dbReference type="InterPro" id="IPR008146">
    <property type="entry name" value="Gln_synth_cat_dom"/>
</dbReference>
<dbReference type="Pfam" id="PF00120">
    <property type="entry name" value="Gln-synt_C"/>
    <property type="match status" value="1"/>
</dbReference>
<dbReference type="EMBL" id="JAICBX010000004">
    <property type="protein sequence ID" value="MBW8639624.1"/>
    <property type="molecule type" value="Genomic_DNA"/>
</dbReference>
<evidence type="ECO:0000256" key="3">
    <source>
        <dbReference type="RuleBase" id="RU000384"/>
    </source>
</evidence>
<evidence type="ECO:0000313" key="6">
    <source>
        <dbReference type="Proteomes" id="UP001196509"/>
    </source>
</evidence>
<evidence type="ECO:0000313" key="5">
    <source>
        <dbReference type="EMBL" id="MBW8639624.1"/>
    </source>
</evidence>
<dbReference type="PROSITE" id="PS51987">
    <property type="entry name" value="GS_CATALYTIC"/>
    <property type="match status" value="1"/>
</dbReference>
<keyword evidence="6" id="KW-1185">Reference proteome</keyword>
<reference evidence="5" key="1">
    <citation type="submission" date="2021-08" db="EMBL/GenBank/DDBJ databases">
        <title>Hoeflea bacterium WL0058 sp. nov., isolated from the sediment.</title>
        <authorList>
            <person name="Wang L."/>
            <person name="Zhang D."/>
        </authorList>
    </citation>
    <scope>NUCLEOTIDE SEQUENCE</scope>
    <source>
        <strain evidence="5">WL0058</strain>
    </source>
</reference>
<dbReference type="Proteomes" id="UP001196509">
    <property type="component" value="Unassembled WGS sequence"/>
</dbReference>
<evidence type="ECO:0000256" key="2">
    <source>
        <dbReference type="PROSITE-ProRule" id="PRU01331"/>
    </source>
</evidence>
<dbReference type="Gene3D" id="3.30.590.10">
    <property type="entry name" value="Glutamine synthetase/guanido kinase, catalytic domain"/>
    <property type="match status" value="1"/>
</dbReference>
<organism evidence="5 6">
    <name type="scientific">Flavimaribacter sediminis</name>
    <dbReference type="NCBI Taxonomy" id="2865987"/>
    <lineage>
        <taxon>Bacteria</taxon>
        <taxon>Pseudomonadati</taxon>
        <taxon>Pseudomonadota</taxon>
        <taxon>Alphaproteobacteria</taxon>
        <taxon>Hyphomicrobiales</taxon>
        <taxon>Rhizobiaceae</taxon>
        <taxon>Flavimaribacter</taxon>
    </lineage>
</organism>
<dbReference type="GO" id="GO:0004356">
    <property type="term" value="F:glutamine synthetase activity"/>
    <property type="evidence" value="ECO:0007669"/>
    <property type="project" value="InterPro"/>
</dbReference>
<dbReference type="SUPFAM" id="SSF55931">
    <property type="entry name" value="Glutamine synthetase/guanido kinase"/>
    <property type="match status" value="1"/>
</dbReference>
<keyword evidence="1" id="KW-0436">Ligase</keyword>
<proteinExistence type="inferred from homology"/>
<name>A0AAE3D2B5_9HYPH</name>
<comment type="caution">
    <text evidence="5">The sequence shown here is derived from an EMBL/GenBank/DDBJ whole genome shotgun (WGS) entry which is preliminary data.</text>
</comment>
<dbReference type="PANTHER" id="PTHR43785">
    <property type="entry name" value="GAMMA-GLUTAMYLPUTRESCINE SYNTHETASE"/>
    <property type="match status" value="1"/>
</dbReference>
<evidence type="ECO:0000256" key="1">
    <source>
        <dbReference type="ARBA" id="ARBA00022598"/>
    </source>
</evidence>
<evidence type="ECO:0000259" key="4">
    <source>
        <dbReference type="PROSITE" id="PS51987"/>
    </source>
</evidence>
<dbReference type="GO" id="GO:0006542">
    <property type="term" value="P:glutamine biosynthetic process"/>
    <property type="evidence" value="ECO:0007669"/>
    <property type="project" value="TreeGrafter"/>
</dbReference>
<accession>A0AAE3D2B5</accession>
<sequence length="368" mass="40148">MIDLAIPEYGVNECFVIGDVMTLEDEPWECCLRGQAKAAAERLENVHGLILKAAFEHEFHYSGGQPQPGLGYALRAFRRMGGFPDRLMAVLDRVGLKLDTFMPEYGPGQCEVTIGPNDAIGACDDAVVLREMTRAVANGLGERASFAPILDPDGVGNGAHLHFSLHDVDGNPVDFDKTKPHGVSDRAGAFIAGVVRRLPEFISMTAPAVASYIRMTPHRWSPTCDNFGYRDREAAVRICPVFTPQDEEDVAGKFHFEYRVSDAAASPYLVMAALLNAGLNGLDEGMATPEITESDPNDMTPEQLADIGCARLPTSLVAALDRLEASDWAKAAFGETFIDVYLAHKRCEIDIMNGLTNTEICEKYAQAY</sequence>
<dbReference type="RefSeq" id="WP_220230340.1">
    <property type="nucleotide sequence ID" value="NZ_JAICBX010000004.1"/>
</dbReference>
<protein>
    <submittedName>
        <fullName evidence="5">Glutamine synthetase family protein</fullName>
    </submittedName>
</protein>
<comment type="similarity">
    <text evidence="2 3">Belongs to the glutamine synthetase family.</text>
</comment>
<dbReference type="InterPro" id="IPR014746">
    <property type="entry name" value="Gln_synth/guanido_kin_cat_dom"/>
</dbReference>
<dbReference type="PANTHER" id="PTHR43785:SF12">
    <property type="entry name" value="TYPE-1 GLUTAMINE SYNTHETASE 2"/>
    <property type="match status" value="1"/>
</dbReference>
<gene>
    <name evidence="5" type="ORF">K1W69_20695</name>
</gene>